<sequence>MSTLHGEYRRHERTTIKTPVSVNLDDNGLSSSTRDVSESGLSIAKPAELQLKPGQTVNVTFDRLANFSVPATIIRVSDNQIGLALDHIRFSEQDISGIIQTAPWYQRTKVAIKRGFWKNTRRMAVLLTNTILRKALLRLIKPSYIFAVYGNEKDVGTYYTPFMSKLIPPLMIGSVIRNRNRTGIMVASKFYEHELADDSAKVKTYLQQLQEEFPHINTIALVGRLPNFVMKAGQEIEPPYVDGSMGTRYMIWDIGRQMQMRPQYKHENVITVLGGAGRIGNLVCEDLTRVYRTVIAFDPRYTKQEEVYTPIGKIIRSGDPAILDNCKLFIGLTHHGDAIRDLKAHLPAGSLVADDTHPCISMEARQELQVMGVDVEKIVLFHEEFSMWPRMPGWNNRAIPGCLVEALVLLEQEDADVKDFDSFCKTAQQIGFQGQLIPPLDE</sequence>
<dbReference type="AlphaFoldDB" id="A0A2K9LL42"/>
<dbReference type="Pfam" id="PF07238">
    <property type="entry name" value="PilZ"/>
    <property type="match status" value="1"/>
</dbReference>
<name>A0A2K9LL42_9GAMM</name>
<gene>
    <name evidence="2" type="ORF">Kalk_07185</name>
</gene>
<dbReference type="Gene3D" id="2.40.10.220">
    <property type="entry name" value="predicted glycosyltransferase like domains"/>
    <property type="match status" value="1"/>
</dbReference>
<dbReference type="InterPro" id="IPR009875">
    <property type="entry name" value="PilZ_domain"/>
</dbReference>
<dbReference type="Proteomes" id="UP000235116">
    <property type="component" value="Chromosome"/>
</dbReference>
<evidence type="ECO:0000259" key="1">
    <source>
        <dbReference type="Pfam" id="PF07238"/>
    </source>
</evidence>
<dbReference type="SUPFAM" id="SSF141371">
    <property type="entry name" value="PilZ domain-like"/>
    <property type="match status" value="1"/>
</dbReference>
<dbReference type="EMBL" id="CP022684">
    <property type="protein sequence ID" value="AUM12205.1"/>
    <property type="molecule type" value="Genomic_DNA"/>
</dbReference>
<evidence type="ECO:0000313" key="2">
    <source>
        <dbReference type="EMBL" id="AUM12205.1"/>
    </source>
</evidence>
<proteinExistence type="predicted"/>
<reference evidence="3" key="1">
    <citation type="submission" date="2017-08" db="EMBL/GenBank/DDBJ databases">
        <title>Direct submision.</title>
        <authorList>
            <person name="Kim S.-J."/>
            <person name="Rhee S.-K."/>
        </authorList>
    </citation>
    <scope>NUCLEOTIDE SEQUENCE [LARGE SCALE GENOMIC DNA]</scope>
    <source>
        <strain evidence="3">GI5</strain>
    </source>
</reference>
<evidence type="ECO:0000313" key="3">
    <source>
        <dbReference type="Proteomes" id="UP000235116"/>
    </source>
</evidence>
<dbReference type="RefSeq" id="WP_101893541.1">
    <property type="nucleotide sequence ID" value="NZ_CP022684.1"/>
</dbReference>
<dbReference type="KEGG" id="kak:Kalk_07185"/>
<dbReference type="GO" id="GO:0035438">
    <property type="term" value="F:cyclic-di-GMP binding"/>
    <property type="evidence" value="ECO:0007669"/>
    <property type="project" value="InterPro"/>
</dbReference>
<accession>A0A2K9LL42</accession>
<dbReference type="OrthoDB" id="6345322at2"/>
<keyword evidence="3" id="KW-1185">Reference proteome</keyword>
<organism evidence="2 3">
    <name type="scientific">Ketobacter alkanivorans</name>
    <dbReference type="NCBI Taxonomy" id="1917421"/>
    <lineage>
        <taxon>Bacteria</taxon>
        <taxon>Pseudomonadati</taxon>
        <taxon>Pseudomonadota</taxon>
        <taxon>Gammaproteobacteria</taxon>
        <taxon>Pseudomonadales</taxon>
        <taxon>Ketobacteraceae</taxon>
        <taxon>Ketobacter</taxon>
    </lineage>
</organism>
<feature type="domain" description="PilZ" evidence="1">
    <location>
        <begin position="9"/>
        <end position="90"/>
    </location>
</feature>
<protein>
    <recommendedName>
        <fullName evidence="1">PilZ domain-containing protein</fullName>
    </recommendedName>
</protein>